<dbReference type="GO" id="GO:0005886">
    <property type="term" value="C:plasma membrane"/>
    <property type="evidence" value="ECO:0007669"/>
    <property type="project" value="UniProtKB-SubCell"/>
</dbReference>
<evidence type="ECO:0000256" key="6">
    <source>
        <dbReference type="ARBA" id="ARBA00023136"/>
    </source>
</evidence>
<dbReference type="Pfam" id="PF04226">
    <property type="entry name" value="Transgly_assoc"/>
    <property type="match status" value="1"/>
</dbReference>
<proteinExistence type="inferred from homology"/>
<evidence type="ECO:0000256" key="7">
    <source>
        <dbReference type="SAM" id="Phobius"/>
    </source>
</evidence>
<gene>
    <name evidence="8" type="ORF">JF887_11900</name>
</gene>
<dbReference type="PANTHER" id="PTHR33884:SF3">
    <property type="entry name" value="UPF0410 PROTEIN YMGE"/>
    <property type="match status" value="1"/>
</dbReference>
<comment type="subcellular location">
    <subcellularLocation>
        <location evidence="1">Cell membrane</location>
        <topology evidence="1">Multi-pass membrane protein</topology>
    </subcellularLocation>
</comment>
<evidence type="ECO:0000313" key="9">
    <source>
        <dbReference type="Proteomes" id="UP000614410"/>
    </source>
</evidence>
<keyword evidence="3" id="KW-1003">Cell membrane</keyword>
<reference evidence="8 9" key="1">
    <citation type="submission" date="2020-10" db="EMBL/GenBank/DDBJ databases">
        <title>Ca. Dormibacterota MAGs.</title>
        <authorList>
            <person name="Montgomery K."/>
        </authorList>
    </citation>
    <scope>NUCLEOTIDE SEQUENCE [LARGE SCALE GENOMIC DNA]</scope>
    <source>
        <strain evidence="8">Mitchell_Peninsula_5</strain>
    </source>
</reference>
<evidence type="ECO:0000256" key="5">
    <source>
        <dbReference type="ARBA" id="ARBA00022989"/>
    </source>
</evidence>
<keyword evidence="6 7" id="KW-0472">Membrane</keyword>
<dbReference type="Proteomes" id="UP000614410">
    <property type="component" value="Unassembled WGS sequence"/>
</dbReference>
<dbReference type="PANTHER" id="PTHR33884">
    <property type="entry name" value="UPF0410 PROTEIN YMGE"/>
    <property type="match status" value="1"/>
</dbReference>
<evidence type="ECO:0000256" key="4">
    <source>
        <dbReference type="ARBA" id="ARBA00022692"/>
    </source>
</evidence>
<keyword evidence="5 7" id="KW-1133">Transmembrane helix</keyword>
<sequence>MTLESHHLTVWLIIGFVAGTLAGRVVAGGGFGCLANTAVGLAGAFIGGVLLSLVSPNRAVDTYGVIGDVVVSFVGAALLLGILRLLRPRQRWQRPRR</sequence>
<evidence type="ECO:0000256" key="1">
    <source>
        <dbReference type="ARBA" id="ARBA00004651"/>
    </source>
</evidence>
<feature type="transmembrane region" description="Helical" evidence="7">
    <location>
        <begin position="65"/>
        <end position="86"/>
    </location>
</feature>
<dbReference type="AlphaFoldDB" id="A0A934NH54"/>
<protein>
    <submittedName>
        <fullName evidence="8">GlsB/YeaQ/YmgE family stress response membrane protein</fullName>
    </submittedName>
</protein>
<evidence type="ECO:0000313" key="8">
    <source>
        <dbReference type="EMBL" id="MBJ7610116.1"/>
    </source>
</evidence>
<evidence type="ECO:0000256" key="3">
    <source>
        <dbReference type="ARBA" id="ARBA00022475"/>
    </source>
</evidence>
<dbReference type="InterPro" id="IPR007341">
    <property type="entry name" value="Transgly_assoc"/>
</dbReference>
<feature type="transmembrane region" description="Helical" evidence="7">
    <location>
        <begin position="33"/>
        <end position="53"/>
    </location>
</feature>
<evidence type="ECO:0000256" key="2">
    <source>
        <dbReference type="ARBA" id="ARBA00011006"/>
    </source>
</evidence>
<comment type="caution">
    <text evidence="8">The sequence shown here is derived from an EMBL/GenBank/DDBJ whole genome shotgun (WGS) entry which is preliminary data.</text>
</comment>
<comment type="similarity">
    <text evidence="2">Belongs to the UPF0410 family.</text>
</comment>
<organism evidence="8 9">
    <name type="scientific">Candidatus Amunia macphersoniae</name>
    <dbReference type="NCBI Taxonomy" id="3127014"/>
    <lineage>
        <taxon>Bacteria</taxon>
        <taxon>Bacillati</taxon>
        <taxon>Candidatus Dormiibacterota</taxon>
        <taxon>Candidatus Dormibacteria</taxon>
        <taxon>Candidatus Aeolococcales</taxon>
        <taxon>Candidatus Aeolococcaceae</taxon>
        <taxon>Candidatus Amunia</taxon>
    </lineage>
</organism>
<keyword evidence="4 7" id="KW-0812">Transmembrane</keyword>
<dbReference type="EMBL" id="JAEKNN010000056">
    <property type="protein sequence ID" value="MBJ7610116.1"/>
    <property type="molecule type" value="Genomic_DNA"/>
</dbReference>
<name>A0A934NH54_9BACT</name>
<accession>A0A934NH54</accession>
<feature type="transmembrane region" description="Helical" evidence="7">
    <location>
        <begin position="6"/>
        <end position="26"/>
    </location>
</feature>